<reference evidence="1 2" key="1">
    <citation type="submission" date="2016-06" db="EMBL/GenBank/DDBJ databases">
        <authorList>
            <person name="Kjaerup R.B."/>
            <person name="Dalgaard T.S."/>
            <person name="Juul-Madsen H.R."/>
        </authorList>
    </citation>
    <scope>NUCLEOTIDE SEQUENCE [LARGE SCALE GENOMIC DNA]</scope>
    <source>
        <strain evidence="1 2">DSM 16361</strain>
    </source>
</reference>
<gene>
    <name evidence="1" type="ORF">THIARS_60521</name>
</gene>
<evidence type="ECO:0000313" key="2">
    <source>
        <dbReference type="Proteomes" id="UP000214566"/>
    </source>
</evidence>
<organism evidence="1 2">
    <name type="scientific">Thiomonas delicata</name>
    <name type="common">Thiomonas cuprina</name>
    <dbReference type="NCBI Taxonomy" id="364030"/>
    <lineage>
        <taxon>Bacteria</taxon>
        <taxon>Pseudomonadati</taxon>
        <taxon>Pseudomonadota</taxon>
        <taxon>Betaproteobacteria</taxon>
        <taxon>Burkholderiales</taxon>
        <taxon>Thiomonas</taxon>
    </lineage>
</organism>
<dbReference type="Proteomes" id="UP000214566">
    <property type="component" value="Unassembled WGS sequence"/>
</dbReference>
<protein>
    <submittedName>
        <fullName evidence="1">Uncharacterized protein</fullName>
    </submittedName>
</protein>
<accession>A0A238D3D5</accession>
<dbReference type="EMBL" id="FLMQ01000055">
    <property type="protein sequence ID" value="SBP87808.1"/>
    <property type="molecule type" value="Genomic_DNA"/>
</dbReference>
<dbReference type="AlphaFoldDB" id="A0A238D3D5"/>
<proteinExistence type="predicted"/>
<keyword evidence="2" id="KW-1185">Reference proteome</keyword>
<name>A0A238D3D5_THIDL</name>
<sequence length="70" mass="8034">MVSRPFALALPEEWPCRVCQAKIPKTLGCVTPISFFLIFRESLDSDPSHSAQKQHSSIKTITYNMRRVRL</sequence>
<evidence type="ECO:0000313" key="1">
    <source>
        <dbReference type="EMBL" id="SBP87808.1"/>
    </source>
</evidence>